<evidence type="ECO:0000259" key="3">
    <source>
        <dbReference type="SMART" id="SM00703"/>
    </source>
</evidence>
<keyword evidence="2" id="KW-0472">Membrane</keyword>
<feature type="transmembrane region" description="Helical" evidence="2">
    <location>
        <begin position="729"/>
        <end position="745"/>
    </location>
</feature>
<dbReference type="SMART" id="SM00703">
    <property type="entry name" value="NRF"/>
    <property type="match status" value="1"/>
</dbReference>
<feature type="compositionally biased region" description="Polar residues" evidence="1">
    <location>
        <begin position="917"/>
        <end position="934"/>
    </location>
</feature>
<dbReference type="GO" id="GO:0048477">
    <property type="term" value="P:oogenesis"/>
    <property type="evidence" value="ECO:0007669"/>
    <property type="project" value="EnsemblMetazoa"/>
</dbReference>
<dbReference type="GO" id="GO:0022600">
    <property type="term" value="P:digestive system process"/>
    <property type="evidence" value="ECO:0007669"/>
    <property type="project" value="EnsemblMetazoa"/>
</dbReference>
<dbReference type="OrthoDB" id="4794873at2759"/>
<dbReference type="GO" id="GO:0042981">
    <property type="term" value="P:regulation of apoptotic process"/>
    <property type="evidence" value="ECO:0007669"/>
    <property type="project" value="TreeGrafter"/>
</dbReference>
<dbReference type="GO" id="GO:0031090">
    <property type="term" value="C:organelle membrane"/>
    <property type="evidence" value="ECO:0007669"/>
    <property type="project" value="EnsemblMetazoa"/>
</dbReference>
<keyword evidence="2" id="KW-1133">Transmembrane helix</keyword>
<name>B4NUG5_DROSI</name>
<accession>B4NUG5</accession>
<dbReference type="InterPro" id="IPR006621">
    <property type="entry name" value="Nose-resist-to-fluoxetine_N"/>
</dbReference>
<dbReference type="GO" id="GO:0040003">
    <property type="term" value="P:chitin-based cuticle development"/>
    <property type="evidence" value="ECO:0007669"/>
    <property type="project" value="EnsemblMetazoa"/>
</dbReference>
<keyword evidence="5" id="KW-1185">Reference proteome</keyword>
<dbReference type="HOGENOM" id="CLU_007874_2_2_1"/>
<organism evidence="4 5">
    <name type="scientific">Drosophila simulans</name>
    <name type="common">Fruit fly</name>
    <dbReference type="NCBI Taxonomy" id="7240"/>
    <lineage>
        <taxon>Eukaryota</taxon>
        <taxon>Metazoa</taxon>
        <taxon>Ecdysozoa</taxon>
        <taxon>Arthropoda</taxon>
        <taxon>Hexapoda</taxon>
        <taxon>Insecta</taxon>
        <taxon>Pterygota</taxon>
        <taxon>Neoptera</taxon>
        <taxon>Endopterygota</taxon>
        <taxon>Diptera</taxon>
        <taxon>Brachycera</taxon>
        <taxon>Muscomorpha</taxon>
        <taxon>Ephydroidea</taxon>
        <taxon>Drosophilidae</taxon>
        <taxon>Drosophila</taxon>
        <taxon>Sophophora</taxon>
    </lineage>
</organism>
<dbReference type="GO" id="GO:0016747">
    <property type="term" value="F:acyltransferase activity, transferring groups other than amino-acyl groups"/>
    <property type="evidence" value="ECO:0007669"/>
    <property type="project" value="InterPro"/>
</dbReference>
<protein>
    <submittedName>
        <fullName evidence="4">GD24816</fullName>
    </submittedName>
</protein>
<feature type="non-terminal residue" evidence="4">
    <location>
        <position position="1"/>
    </location>
</feature>
<reference evidence="4 5" key="1">
    <citation type="journal article" date="2007" name="Nature">
        <title>Evolution of genes and genomes on the Drosophila phylogeny.</title>
        <authorList>
            <consortium name="Drosophila 12 Genomes Consortium"/>
            <person name="Clark A.G."/>
            <person name="Eisen M.B."/>
            <person name="Smith D.R."/>
            <person name="Bergman C.M."/>
            <person name="Oliver B."/>
            <person name="Markow T.A."/>
            <person name="Kaufman T.C."/>
            <person name="Kellis M."/>
            <person name="Gelbart W."/>
            <person name="Iyer V.N."/>
            <person name="Pollard D.A."/>
            <person name="Sackton T.B."/>
            <person name="Larracuente A.M."/>
            <person name="Singh N.D."/>
            <person name="Abad J.P."/>
            <person name="Abt D.N."/>
            <person name="Adryan B."/>
            <person name="Aguade M."/>
            <person name="Akashi H."/>
            <person name="Anderson W.W."/>
            <person name="Aquadro C.F."/>
            <person name="Ardell D.H."/>
            <person name="Arguello R."/>
            <person name="Artieri C.G."/>
            <person name="Barbash D.A."/>
            <person name="Barker D."/>
            <person name="Barsanti P."/>
            <person name="Batterham P."/>
            <person name="Batzoglou S."/>
            <person name="Begun D."/>
            <person name="Bhutkar A."/>
            <person name="Blanco E."/>
            <person name="Bosak S.A."/>
            <person name="Bradley R.K."/>
            <person name="Brand A.D."/>
            <person name="Brent M.R."/>
            <person name="Brooks A.N."/>
            <person name="Brown R.H."/>
            <person name="Butlin R.K."/>
            <person name="Caggese C."/>
            <person name="Calvi B.R."/>
            <person name="Bernardo de Carvalho A."/>
            <person name="Caspi A."/>
            <person name="Castrezana S."/>
            <person name="Celniker S.E."/>
            <person name="Chang J.L."/>
            <person name="Chapple C."/>
            <person name="Chatterji S."/>
            <person name="Chinwalla A."/>
            <person name="Civetta A."/>
            <person name="Clifton S.W."/>
            <person name="Comeron J.M."/>
            <person name="Costello J.C."/>
            <person name="Coyne J.A."/>
            <person name="Daub J."/>
            <person name="David R.G."/>
            <person name="Delcher A.L."/>
            <person name="Delehaunty K."/>
            <person name="Do C.B."/>
            <person name="Ebling H."/>
            <person name="Edwards K."/>
            <person name="Eickbush T."/>
            <person name="Evans J.D."/>
            <person name="Filipski A."/>
            <person name="Findeiss S."/>
            <person name="Freyhult E."/>
            <person name="Fulton L."/>
            <person name="Fulton R."/>
            <person name="Garcia A.C."/>
            <person name="Gardiner A."/>
            <person name="Garfield D.A."/>
            <person name="Garvin B.E."/>
            <person name="Gibson G."/>
            <person name="Gilbert D."/>
            <person name="Gnerre S."/>
            <person name="Godfrey J."/>
            <person name="Good R."/>
            <person name="Gotea V."/>
            <person name="Gravely B."/>
            <person name="Greenberg A.J."/>
            <person name="Griffiths-Jones S."/>
            <person name="Gross S."/>
            <person name="Guigo R."/>
            <person name="Gustafson E.A."/>
            <person name="Haerty W."/>
            <person name="Hahn M.W."/>
            <person name="Halligan D.L."/>
            <person name="Halpern A.L."/>
            <person name="Halter G.M."/>
            <person name="Han M.V."/>
            <person name="Heger A."/>
            <person name="Hillier L."/>
            <person name="Hinrichs A.S."/>
            <person name="Holmes I."/>
            <person name="Hoskins R.A."/>
            <person name="Hubisz M.J."/>
            <person name="Hultmark D."/>
            <person name="Huntley M.A."/>
            <person name="Jaffe D.B."/>
            <person name="Jagadeeshan S."/>
            <person name="Jeck W.R."/>
            <person name="Johnson J."/>
            <person name="Jones C.D."/>
            <person name="Jordan W.C."/>
            <person name="Karpen G.H."/>
            <person name="Kataoka E."/>
            <person name="Keightley P.D."/>
            <person name="Kheradpour P."/>
            <person name="Kirkness E.F."/>
            <person name="Koerich L.B."/>
            <person name="Kristiansen K."/>
            <person name="Kudrna D."/>
            <person name="Kulathinal R.J."/>
            <person name="Kumar S."/>
            <person name="Kwok R."/>
            <person name="Lander E."/>
            <person name="Langley C.H."/>
            <person name="Lapoint R."/>
            <person name="Lazzaro B.P."/>
            <person name="Lee S.J."/>
            <person name="Levesque L."/>
            <person name="Li R."/>
            <person name="Lin C.F."/>
            <person name="Lin M.F."/>
            <person name="Lindblad-Toh K."/>
            <person name="Llopart A."/>
            <person name="Long M."/>
            <person name="Low L."/>
            <person name="Lozovsky E."/>
            <person name="Lu J."/>
            <person name="Luo M."/>
            <person name="Machado C.A."/>
            <person name="Makalowski W."/>
            <person name="Marzo M."/>
            <person name="Matsuda M."/>
            <person name="Matzkin L."/>
            <person name="McAllister B."/>
            <person name="McBride C.S."/>
            <person name="McKernan B."/>
            <person name="McKernan K."/>
            <person name="Mendez-Lago M."/>
            <person name="Minx P."/>
            <person name="Mollenhauer M.U."/>
            <person name="Montooth K."/>
            <person name="Mount S.M."/>
            <person name="Mu X."/>
            <person name="Myers E."/>
            <person name="Negre B."/>
            <person name="Newfeld S."/>
            <person name="Nielsen R."/>
            <person name="Noor M.A."/>
            <person name="O'Grady P."/>
            <person name="Pachter L."/>
            <person name="Papaceit M."/>
            <person name="Parisi M.J."/>
            <person name="Parisi M."/>
            <person name="Parts L."/>
            <person name="Pedersen J.S."/>
            <person name="Pesole G."/>
            <person name="Phillippy A.M."/>
            <person name="Ponting C.P."/>
            <person name="Pop M."/>
            <person name="Porcelli D."/>
            <person name="Powell J.R."/>
            <person name="Prohaska S."/>
            <person name="Pruitt K."/>
            <person name="Puig M."/>
            <person name="Quesneville H."/>
            <person name="Ram K.R."/>
            <person name="Rand D."/>
            <person name="Rasmussen M.D."/>
            <person name="Reed L.K."/>
            <person name="Reenan R."/>
            <person name="Reily A."/>
            <person name="Remington K.A."/>
            <person name="Rieger T.T."/>
            <person name="Ritchie M.G."/>
            <person name="Robin C."/>
            <person name="Rogers Y.H."/>
            <person name="Rohde C."/>
            <person name="Rozas J."/>
            <person name="Rubenfield M.J."/>
            <person name="Ruiz A."/>
            <person name="Russo S."/>
            <person name="Salzberg S.L."/>
            <person name="Sanchez-Gracia A."/>
            <person name="Saranga D.J."/>
            <person name="Sato H."/>
            <person name="Schaeffer S.W."/>
            <person name="Schatz M.C."/>
            <person name="Schlenke T."/>
            <person name="Schwartz R."/>
            <person name="Segarra C."/>
            <person name="Singh R.S."/>
            <person name="Sirot L."/>
            <person name="Sirota M."/>
            <person name="Sisneros N.B."/>
            <person name="Smith C.D."/>
            <person name="Smith T.F."/>
            <person name="Spieth J."/>
            <person name="Stage D.E."/>
            <person name="Stark A."/>
            <person name="Stephan W."/>
            <person name="Strausberg R.L."/>
            <person name="Strempel S."/>
            <person name="Sturgill D."/>
            <person name="Sutton G."/>
            <person name="Sutton G.G."/>
            <person name="Tao W."/>
            <person name="Teichmann S."/>
            <person name="Tobari Y.N."/>
            <person name="Tomimura Y."/>
            <person name="Tsolas J.M."/>
            <person name="Valente V.L."/>
            <person name="Venter E."/>
            <person name="Venter J.C."/>
            <person name="Vicario S."/>
            <person name="Vieira F.G."/>
            <person name="Vilella A.J."/>
            <person name="Villasante A."/>
            <person name="Walenz B."/>
            <person name="Wang J."/>
            <person name="Wasserman M."/>
            <person name="Watts T."/>
            <person name="Wilson D."/>
            <person name="Wilson R.K."/>
            <person name="Wing R.A."/>
            <person name="Wolfner M.F."/>
            <person name="Wong A."/>
            <person name="Wong G.K."/>
            <person name="Wu C.I."/>
            <person name="Wu G."/>
            <person name="Yamamoto D."/>
            <person name="Yang H.P."/>
            <person name="Yang S.P."/>
            <person name="Yorke J.A."/>
            <person name="Yoshida K."/>
            <person name="Zdobnov E."/>
            <person name="Zhang P."/>
            <person name="Zhang Y."/>
            <person name="Zimin A.V."/>
            <person name="Baldwin J."/>
            <person name="Abdouelleil A."/>
            <person name="Abdulkadir J."/>
            <person name="Abebe A."/>
            <person name="Abera B."/>
            <person name="Abreu J."/>
            <person name="Acer S.C."/>
            <person name="Aftuck L."/>
            <person name="Alexander A."/>
            <person name="An P."/>
            <person name="Anderson E."/>
            <person name="Anderson S."/>
            <person name="Arachi H."/>
            <person name="Azer M."/>
            <person name="Bachantsang P."/>
            <person name="Barry A."/>
            <person name="Bayul T."/>
            <person name="Berlin A."/>
            <person name="Bessette D."/>
            <person name="Bloom T."/>
            <person name="Blye J."/>
            <person name="Boguslavskiy L."/>
            <person name="Bonnet C."/>
            <person name="Boukhgalter B."/>
            <person name="Bourzgui I."/>
            <person name="Brown A."/>
            <person name="Cahill P."/>
            <person name="Channer S."/>
            <person name="Cheshatsang Y."/>
            <person name="Chuda L."/>
            <person name="Citroen M."/>
            <person name="Collymore A."/>
            <person name="Cooke P."/>
            <person name="Costello M."/>
            <person name="D'Aco K."/>
            <person name="Daza R."/>
            <person name="De Haan G."/>
            <person name="DeGray S."/>
            <person name="DeMaso C."/>
            <person name="Dhargay N."/>
            <person name="Dooley K."/>
            <person name="Dooley E."/>
            <person name="Doricent M."/>
            <person name="Dorje P."/>
            <person name="Dorjee K."/>
            <person name="Dupes A."/>
            <person name="Elong R."/>
            <person name="Falk J."/>
            <person name="Farina A."/>
            <person name="Faro S."/>
            <person name="Ferguson D."/>
            <person name="Fisher S."/>
            <person name="Foley C.D."/>
            <person name="Franke A."/>
            <person name="Friedrich D."/>
            <person name="Gadbois L."/>
            <person name="Gearin G."/>
            <person name="Gearin C.R."/>
            <person name="Giannoukos G."/>
            <person name="Goode T."/>
            <person name="Graham J."/>
            <person name="Grandbois E."/>
            <person name="Grewal S."/>
            <person name="Gyaltsen K."/>
            <person name="Hafez N."/>
            <person name="Hagos B."/>
            <person name="Hall J."/>
            <person name="Henson C."/>
            <person name="Hollinger A."/>
            <person name="Honan T."/>
            <person name="Huard M.D."/>
            <person name="Hughes L."/>
            <person name="Hurhula B."/>
            <person name="Husby M.E."/>
            <person name="Kamat A."/>
            <person name="Kanga B."/>
            <person name="Kashin S."/>
            <person name="Khazanovich D."/>
            <person name="Kisner P."/>
            <person name="Lance K."/>
            <person name="Lara M."/>
            <person name="Lee W."/>
            <person name="Lennon N."/>
            <person name="Letendre F."/>
            <person name="LeVine R."/>
            <person name="Lipovsky A."/>
            <person name="Liu X."/>
            <person name="Liu J."/>
            <person name="Liu S."/>
            <person name="Lokyitsang T."/>
            <person name="Lokyitsang Y."/>
            <person name="Lubonja R."/>
            <person name="Lui A."/>
            <person name="MacDonald P."/>
            <person name="Magnisalis V."/>
            <person name="Maru K."/>
            <person name="Matthews C."/>
            <person name="McCusker W."/>
            <person name="McDonough S."/>
            <person name="Mehta T."/>
            <person name="Meldrim J."/>
            <person name="Meneus L."/>
            <person name="Mihai O."/>
            <person name="Mihalev A."/>
            <person name="Mihova T."/>
            <person name="Mittelman R."/>
            <person name="Mlenga V."/>
            <person name="Montmayeur A."/>
            <person name="Mulrain L."/>
            <person name="Navidi A."/>
            <person name="Naylor J."/>
            <person name="Negash T."/>
            <person name="Nguyen T."/>
            <person name="Nguyen N."/>
            <person name="Nicol R."/>
            <person name="Norbu C."/>
            <person name="Norbu N."/>
            <person name="Novod N."/>
            <person name="O'Neill B."/>
            <person name="Osman S."/>
            <person name="Markiewicz E."/>
            <person name="Oyono O.L."/>
            <person name="Patti C."/>
            <person name="Phunkhang P."/>
            <person name="Pierre F."/>
            <person name="Priest M."/>
            <person name="Raghuraman S."/>
            <person name="Rege F."/>
            <person name="Reyes R."/>
            <person name="Rise C."/>
            <person name="Rogov P."/>
            <person name="Ross K."/>
            <person name="Ryan E."/>
            <person name="Settipalli S."/>
            <person name="Shea T."/>
            <person name="Sherpa N."/>
            <person name="Shi L."/>
            <person name="Shih D."/>
            <person name="Sparrow T."/>
            <person name="Spaulding J."/>
            <person name="Stalker J."/>
            <person name="Stange-Thomann N."/>
            <person name="Stavropoulos S."/>
            <person name="Stone C."/>
            <person name="Strader C."/>
            <person name="Tesfaye S."/>
            <person name="Thomson T."/>
            <person name="Thoulutsang Y."/>
            <person name="Thoulutsang D."/>
            <person name="Topham K."/>
            <person name="Topping I."/>
            <person name="Tsamla T."/>
            <person name="Vassiliev H."/>
            <person name="Vo A."/>
            <person name="Wangchuk T."/>
            <person name="Wangdi T."/>
            <person name="Weiand M."/>
            <person name="Wilkinson J."/>
            <person name="Wilson A."/>
            <person name="Yadav S."/>
            <person name="Young G."/>
            <person name="Yu Q."/>
            <person name="Zembek L."/>
            <person name="Zhong D."/>
            <person name="Zimmer A."/>
            <person name="Zwirko Z."/>
            <person name="Jaffe D.B."/>
            <person name="Alvarez P."/>
            <person name="Brockman W."/>
            <person name="Butler J."/>
            <person name="Chin C."/>
            <person name="Gnerre S."/>
            <person name="Grabherr M."/>
            <person name="Kleber M."/>
            <person name="Mauceli E."/>
            <person name="MacCallum I."/>
        </authorList>
    </citation>
    <scope>NUCLEOTIDE SEQUENCE [LARGE SCALE GENOMIC DNA]</scope>
    <source>
        <strain evidence="5">white501</strain>
    </source>
</reference>
<dbReference type="STRING" id="7240.B4NUG5"/>
<feature type="transmembrane region" description="Helical" evidence="2">
    <location>
        <begin position="788"/>
        <end position="812"/>
    </location>
</feature>
<dbReference type="PhylomeDB" id="B4NUG5"/>
<feature type="domain" description="Nose resistant-to-fluoxetine protein N-terminal" evidence="3">
    <location>
        <begin position="268"/>
        <end position="424"/>
    </location>
</feature>
<feature type="transmembrane region" description="Helical" evidence="2">
    <location>
        <begin position="507"/>
        <end position="527"/>
    </location>
</feature>
<dbReference type="AlphaFoldDB" id="B4NUG5"/>
<feature type="transmembrane region" description="Helical" evidence="2">
    <location>
        <begin position="547"/>
        <end position="569"/>
    </location>
</feature>
<evidence type="ECO:0000313" key="4">
    <source>
        <dbReference type="EMBL" id="EDX16612.1"/>
    </source>
</evidence>
<feature type="transmembrane region" description="Helical" evidence="2">
    <location>
        <begin position="653"/>
        <end position="671"/>
    </location>
</feature>
<dbReference type="PANTHER" id="PTHR13008">
    <property type="entry name" value="MAP-KINASE ACTIVATING DEATH DOMAIN PROTEIN MADD /DENN/AEX-3 C.ELEGANS"/>
    <property type="match status" value="1"/>
</dbReference>
<feature type="transmembrane region" description="Helical" evidence="2">
    <location>
        <begin position="871"/>
        <end position="889"/>
    </location>
</feature>
<feature type="transmembrane region" description="Helical" evidence="2">
    <location>
        <begin position="757"/>
        <end position="776"/>
    </location>
</feature>
<dbReference type="Pfam" id="PF23629">
    <property type="entry name" value="Death_MADD"/>
    <property type="match status" value="1"/>
</dbReference>
<sequence>AAGSTGALSVVSLGVRLPSSCRSTVSDTEYENTTTSKDSKKSSGNLWSGKSTLSAGFRYTGGHLINTSSSPSPDSPRVYLFEGLLGKDRLNLWNQMQFWEDAFLDAVSQERDMIGMDQGPIEMMERYKSLSESERKRLEHDEDRLLSTMLYNLTAILVMLNVAKDEIRRKIRRLLGKSHIGLVYSQEVHNVVDQINNLNGNDIDLKPLGSRLLHRQSFTVHQGTDVNGPLRFMEVRDDGLVLRSVDGTIVERWWYERLVNMTYSPKTKLLCLWRRNGGQTQLHKYYTRKMHDSSGKLNSGILNGNINQPGDFDQCLGIQQRMKPDQDAGQDLDDDSIIRGQYCLAYAQPVLPHNSKRLKSFFKLIQSHGPFKSEFNDPGHRVPRYSLINWGLCVPSGCSARDVEYSVAEYLGNQTASTGITFNVRVEPQMCQVRDQRPWDRNTTWAVRFFLLVLSVAVLSTIYDRSTKSQPKQNPWFTAFSLDKNLRWLFSTSSAPGDIEAVHGIRFLNAIMLIFSHKSMAMFFNPYNNRTAMSESLGQPWTVIGRAASLYTDPFLLFSGMLTAYSLFGRLMKQQPIRLKNEYISRLMRIVPPLAALILFCTYVLPLWGSGPQWNLVVGHHADICKKNWWRNLLFIHNYFGFSEMCLTHTHHLGIDTELFAVAPLLILALWRWPRRGLFALLLLCTVGTAARYYTTIVNQLSNYIYFGTNIQRLFRTADYMYSFPPHRSTVYIMGILLGYVLRKYQNARLSSLQLRLGWLVATVCVLASLLGPAPMGDINYVYNSTHAAIYAAFAPIAWCLFFSWIVFVSHNGYTNKLTKLFAWRGFQVSTKLSYAIYLTQFPVFFFNVGRRRHIHHYYNFVSIILDTNEFISIFLASVALTVLFDAPFQNLKKLLIKRPTAAKVVKDSKAKGAESQDATTTTLASQPSSTALLQSHHPHSD</sequence>
<evidence type="ECO:0000313" key="5">
    <source>
        <dbReference type="Proteomes" id="UP000000304"/>
    </source>
</evidence>
<dbReference type="GO" id="GO:0005829">
    <property type="term" value="C:cytosol"/>
    <property type="evidence" value="ECO:0007669"/>
    <property type="project" value="TreeGrafter"/>
</dbReference>
<gene>
    <name evidence="4" type="primary">Dsim\GD24816</name>
    <name evidence="4" type="ORF">Dsim_GD24816</name>
</gene>
<proteinExistence type="predicted"/>
<dbReference type="Proteomes" id="UP000000304">
    <property type="component" value="Unassembled WGS sequence"/>
</dbReference>
<dbReference type="EMBL" id="CH983974">
    <property type="protein sequence ID" value="EDX16612.1"/>
    <property type="molecule type" value="Genomic_DNA"/>
</dbReference>
<feature type="region of interest" description="Disordered" evidence="1">
    <location>
        <begin position="24"/>
        <end position="47"/>
    </location>
</feature>
<dbReference type="Pfam" id="PF01757">
    <property type="entry name" value="Acyl_transf_3"/>
    <property type="match status" value="1"/>
</dbReference>
<dbReference type="InterPro" id="IPR002656">
    <property type="entry name" value="Acyl_transf_3_dom"/>
</dbReference>
<keyword evidence="2" id="KW-0812">Transmembrane</keyword>
<dbReference type="InterPro" id="IPR056574">
    <property type="entry name" value="Death_MADD"/>
</dbReference>
<feature type="transmembrane region" description="Helical" evidence="2">
    <location>
        <begin position="445"/>
        <end position="463"/>
    </location>
</feature>
<dbReference type="InterPro" id="IPR039980">
    <property type="entry name" value="MADD"/>
</dbReference>
<feature type="transmembrane region" description="Helical" evidence="2">
    <location>
        <begin position="590"/>
        <end position="608"/>
    </location>
</feature>
<evidence type="ECO:0000256" key="1">
    <source>
        <dbReference type="SAM" id="MobiDB-lite"/>
    </source>
</evidence>
<feature type="transmembrane region" description="Helical" evidence="2">
    <location>
        <begin position="678"/>
        <end position="695"/>
    </location>
</feature>
<feature type="region of interest" description="Disordered" evidence="1">
    <location>
        <begin position="908"/>
        <end position="942"/>
    </location>
</feature>
<dbReference type="Pfam" id="PF20146">
    <property type="entry name" value="NRF"/>
    <property type="match status" value="1"/>
</dbReference>
<dbReference type="GO" id="GO:0032483">
    <property type="term" value="P:regulation of Rab protein signal transduction"/>
    <property type="evidence" value="ECO:0007669"/>
    <property type="project" value="TreeGrafter"/>
</dbReference>
<evidence type="ECO:0000256" key="2">
    <source>
        <dbReference type="SAM" id="Phobius"/>
    </source>
</evidence>
<dbReference type="GO" id="GO:0005085">
    <property type="term" value="F:guanyl-nucleotide exchange factor activity"/>
    <property type="evidence" value="ECO:0007669"/>
    <property type="project" value="TreeGrafter"/>
</dbReference>
<dbReference type="OMA" id="CQVRDQR"/>
<dbReference type="PANTHER" id="PTHR13008:SF7">
    <property type="entry name" value="MAP KINASE-ACTIVATING DEATH DOMAIN PROTEIN"/>
    <property type="match status" value="1"/>
</dbReference>